<protein>
    <submittedName>
        <fullName evidence="1">Uncharacterized protein</fullName>
    </submittedName>
</protein>
<evidence type="ECO:0000313" key="1">
    <source>
        <dbReference type="EMBL" id="PWL04057.1"/>
    </source>
</evidence>
<dbReference type="Proteomes" id="UP000245523">
    <property type="component" value="Unassembled WGS sequence"/>
</dbReference>
<evidence type="ECO:0000313" key="2">
    <source>
        <dbReference type="Proteomes" id="UP000245523"/>
    </source>
</evidence>
<keyword evidence="2" id="KW-1185">Reference proteome</keyword>
<dbReference type="RefSeq" id="WP_109587060.1">
    <property type="nucleotide sequence ID" value="NZ_QGHD01000001.1"/>
</dbReference>
<dbReference type="EMBL" id="QGHD01000001">
    <property type="protein sequence ID" value="PWL04057.1"/>
    <property type="molecule type" value="Genomic_DNA"/>
</dbReference>
<organism evidence="1 2">
    <name type="scientific">Hallerella porci</name>
    <dbReference type="NCBI Taxonomy" id="1945871"/>
    <lineage>
        <taxon>Bacteria</taxon>
        <taxon>Pseudomonadati</taxon>
        <taxon>Fibrobacterota</taxon>
        <taxon>Fibrobacteria</taxon>
        <taxon>Fibrobacterales</taxon>
        <taxon>Fibrobacteraceae</taxon>
        <taxon>Hallerella</taxon>
    </lineage>
</organism>
<reference evidence="1 2" key="1">
    <citation type="submission" date="2018-05" db="EMBL/GenBank/DDBJ databases">
        <title>Animal gut microbial communities from fecal samples from Wisconsin, USA.</title>
        <authorList>
            <person name="Neumann A."/>
        </authorList>
    </citation>
    <scope>NUCLEOTIDE SEQUENCE [LARGE SCALE GENOMIC DNA]</scope>
    <source>
        <strain evidence="1 2">UWS4</strain>
    </source>
</reference>
<sequence>MNEFDVLNAFPQRCMDEFDMLDGFPQRCMDEFDVLNALPQRCKTKNEELGMLSGRDYGAPALSGQTVHLCPASKLSLFRKPLRSCLFTTELQNLGYFDQFWFPQRSCNHTVCCDRAEVKTAACSQLYGLA</sequence>
<gene>
    <name evidence="1" type="ORF">B0H50_10168</name>
</gene>
<proteinExistence type="predicted"/>
<accession>A0ABX5LNQ7</accession>
<comment type="caution">
    <text evidence="1">The sequence shown here is derived from an EMBL/GenBank/DDBJ whole genome shotgun (WGS) entry which is preliminary data.</text>
</comment>
<name>A0ABX5LNQ7_9BACT</name>